<feature type="transmembrane region" description="Helical" evidence="7">
    <location>
        <begin position="12"/>
        <end position="36"/>
    </location>
</feature>
<feature type="transmembrane region" description="Helical" evidence="7">
    <location>
        <begin position="153"/>
        <end position="175"/>
    </location>
</feature>
<dbReference type="GO" id="GO:0016413">
    <property type="term" value="F:O-acetyltransferase activity"/>
    <property type="evidence" value="ECO:0007669"/>
    <property type="project" value="TreeGrafter"/>
</dbReference>
<feature type="transmembrane region" description="Helical" evidence="7">
    <location>
        <begin position="244"/>
        <end position="263"/>
    </location>
</feature>
<dbReference type="GO" id="GO:0005886">
    <property type="term" value="C:plasma membrane"/>
    <property type="evidence" value="ECO:0007669"/>
    <property type="project" value="UniProtKB-SubCell"/>
</dbReference>
<organism evidence="9 10">
    <name type="scientific">Aeromonas allosaccharophila</name>
    <dbReference type="NCBI Taxonomy" id="656"/>
    <lineage>
        <taxon>Bacteria</taxon>
        <taxon>Pseudomonadati</taxon>
        <taxon>Pseudomonadota</taxon>
        <taxon>Gammaproteobacteria</taxon>
        <taxon>Aeromonadales</taxon>
        <taxon>Aeromonadaceae</taxon>
        <taxon>Aeromonas</taxon>
    </lineage>
</organism>
<protein>
    <submittedName>
        <fullName evidence="9">Acyltransferase family protein</fullName>
    </submittedName>
</protein>
<proteinExistence type="inferred from homology"/>
<feature type="transmembrane region" description="Helical" evidence="7">
    <location>
        <begin position="214"/>
        <end position="232"/>
    </location>
</feature>
<evidence type="ECO:0000256" key="1">
    <source>
        <dbReference type="ARBA" id="ARBA00004651"/>
    </source>
</evidence>
<dbReference type="EMBL" id="CP118988">
    <property type="protein sequence ID" value="WED78054.1"/>
    <property type="molecule type" value="Genomic_DNA"/>
</dbReference>
<evidence type="ECO:0000256" key="7">
    <source>
        <dbReference type="SAM" id="Phobius"/>
    </source>
</evidence>
<feature type="transmembrane region" description="Helical" evidence="7">
    <location>
        <begin position="309"/>
        <end position="331"/>
    </location>
</feature>
<sequence length="342" mass="39383">MKSQQKNRFLFVDAGKLIGISGVIVLHSCLGSYYLWSKSDSFNYFFCLLFYTASRFCVPLFVMLSAVTIIWRKYPTDITPSDSLTRIIKMLLPVCVWSIFYMSLSSSLSLEKVVSIIYAPQGLVHLWFIYMLWGLYILSPIVSYIVNRCNRGGLLYFIAIWFVFSSINTYSQILFGADVGMYFGIFSNYQSGFLGYYIIGVYLMMRERPLERGISISLFAIGFILSYALVYFDNVGQDGFNDRFLNFLAPNVLLMSVGVFEFIRSINWSQNFKFITLCSPLVIGVYYIHESILKILREFCGLVGYGYDSWYFIPIISFAVFTISVIISMVLRLAQGKRTIFF</sequence>
<dbReference type="RefSeq" id="WP_275057802.1">
    <property type="nucleotide sequence ID" value="NZ_CP118988.1"/>
</dbReference>
<evidence type="ECO:0000259" key="8">
    <source>
        <dbReference type="Pfam" id="PF01757"/>
    </source>
</evidence>
<evidence type="ECO:0000313" key="9">
    <source>
        <dbReference type="EMBL" id="WED78054.1"/>
    </source>
</evidence>
<keyword evidence="6 7" id="KW-0472">Membrane</keyword>
<dbReference type="PANTHER" id="PTHR40074:SF2">
    <property type="entry name" value="O-ACETYLTRANSFERASE WECH"/>
    <property type="match status" value="1"/>
</dbReference>
<name>A0AAX3NWH8_9GAMM</name>
<keyword evidence="5 7" id="KW-1133">Transmembrane helix</keyword>
<dbReference type="Pfam" id="PF01757">
    <property type="entry name" value="Acyl_transf_3"/>
    <property type="match status" value="1"/>
</dbReference>
<keyword evidence="3" id="KW-1003">Cell membrane</keyword>
<feature type="transmembrane region" description="Helical" evidence="7">
    <location>
        <begin position="124"/>
        <end position="146"/>
    </location>
</feature>
<keyword evidence="9" id="KW-0808">Transferase</keyword>
<feature type="transmembrane region" description="Helical" evidence="7">
    <location>
        <begin position="42"/>
        <end position="71"/>
    </location>
</feature>
<keyword evidence="4 7" id="KW-0812">Transmembrane</keyword>
<evidence type="ECO:0000313" key="10">
    <source>
        <dbReference type="Proteomes" id="UP001213721"/>
    </source>
</evidence>
<feature type="domain" description="Acyltransferase 3" evidence="8">
    <location>
        <begin position="11"/>
        <end position="328"/>
    </location>
</feature>
<feature type="transmembrane region" description="Helical" evidence="7">
    <location>
        <begin position="181"/>
        <end position="202"/>
    </location>
</feature>
<dbReference type="GO" id="GO:0009246">
    <property type="term" value="P:enterobacterial common antigen biosynthetic process"/>
    <property type="evidence" value="ECO:0007669"/>
    <property type="project" value="TreeGrafter"/>
</dbReference>
<keyword evidence="9" id="KW-0012">Acyltransferase</keyword>
<dbReference type="AlphaFoldDB" id="A0AAX3NWH8"/>
<dbReference type="PANTHER" id="PTHR40074">
    <property type="entry name" value="O-ACETYLTRANSFERASE WECH"/>
    <property type="match status" value="1"/>
</dbReference>
<dbReference type="Proteomes" id="UP001213721">
    <property type="component" value="Chromosome"/>
</dbReference>
<accession>A0AAX3NWH8</accession>
<comment type="subcellular location">
    <subcellularLocation>
        <location evidence="1">Cell membrane</location>
        <topology evidence="1">Multi-pass membrane protein</topology>
    </subcellularLocation>
</comment>
<evidence type="ECO:0000256" key="4">
    <source>
        <dbReference type="ARBA" id="ARBA00022692"/>
    </source>
</evidence>
<evidence type="ECO:0000256" key="2">
    <source>
        <dbReference type="ARBA" id="ARBA00007400"/>
    </source>
</evidence>
<evidence type="ECO:0000256" key="5">
    <source>
        <dbReference type="ARBA" id="ARBA00022989"/>
    </source>
</evidence>
<reference evidence="9" key="1">
    <citation type="submission" date="2023-02" db="EMBL/GenBank/DDBJ databases">
        <title>The sequence of Aeromonas allosaccharophila K520.</title>
        <authorList>
            <person name="Luo X."/>
        </authorList>
    </citation>
    <scope>NUCLEOTIDE SEQUENCE</scope>
    <source>
        <strain evidence="9">K520</strain>
    </source>
</reference>
<evidence type="ECO:0000256" key="6">
    <source>
        <dbReference type="ARBA" id="ARBA00023136"/>
    </source>
</evidence>
<evidence type="ECO:0000256" key="3">
    <source>
        <dbReference type="ARBA" id="ARBA00022475"/>
    </source>
</evidence>
<dbReference type="InterPro" id="IPR002656">
    <property type="entry name" value="Acyl_transf_3_dom"/>
</dbReference>
<gene>
    <name evidence="9" type="ORF">PYU98_07470</name>
</gene>
<feature type="transmembrane region" description="Helical" evidence="7">
    <location>
        <begin position="83"/>
        <end position="104"/>
    </location>
</feature>
<feature type="transmembrane region" description="Helical" evidence="7">
    <location>
        <begin position="272"/>
        <end position="289"/>
    </location>
</feature>
<comment type="similarity">
    <text evidence="2">Belongs to the acyltransferase 3 family.</text>
</comment>